<dbReference type="EMBL" id="CP003555">
    <property type="protein sequence ID" value="AFK61278.1"/>
    <property type="molecule type" value="Genomic_DNA"/>
</dbReference>
<proteinExistence type="predicted"/>
<accession>I3U8E0</accession>
<reference evidence="2" key="2">
    <citation type="journal article" date="2013" name="PLoS ONE">
        <title>Genome implosion elicits host-confinement in Alcaligenaceae: evidence from the comparative genomics of Tetrathiobacter kashmirensis, a pathogen in the making.</title>
        <authorList>
            <person name="Ghosh W."/>
            <person name="Alam M."/>
            <person name="Roy C."/>
            <person name="Pyne P."/>
            <person name="George A."/>
            <person name="Chakraborty R."/>
            <person name="Majumder S."/>
            <person name="Agarwal A."/>
            <person name="Chakraborty S."/>
            <person name="Majumdar S."/>
            <person name="Gupta S.K."/>
        </authorList>
    </citation>
    <scope>NUCLEOTIDE SEQUENCE [LARGE SCALE GENOMIC DNA]</scope>
    <source>
        <strain evidence="2">WT001</strain>
    </source>
</reference>
<sequence length="104" mass="11847">MLPGLLIKSRHRSYLQTRMRISSVMQRLIRSARCSDQRFVWLFPIRLFILISKVQMCIVHISKTLLRDRIVVLSCLPMACPSCGLGLLMQSPSITTGINGHLHS</sequence>
<dbReference type="KEGG" id="aka:TKWG_03435"/>
<reference evidence="1 2" key="1">
    <citation type="journal article" date="2011" name="J. Bacteriol.">
        <title>Whole-genome shotgun sequencing of the sulfur-oxidizing chemoautotroph Tetrathiobacter kashmirensis.</title>
        <authorList>
            <person name="Ghosh W."/>
            <person name="George A."/>
            <person name="Agarwal A."/>
            <person name="Raj P."/>
            <person name="Alam M."/>
            <person name="Pyne P."/>
            <person name="Das Gupta S.K."/>
        </authorList>
    </citation>
    <scope>NUCLEOTIDE SEQUENCE [LARGE SCALE GENOMIC DNA]</scope>
    <source>
        <strain evidence="1 2">WT001</strain>
    </source>
</reference>
<evidence type="ECO:0000313" key="1">
    <source>
        <dbReference type="EMBL" id="AFK61278.1"/>
    </source>
</evidence>
<keyword evidence="2" id="KW-1185">Reference proteome</keyword>
<name>I3U8E0_ADVKW</name>
<organism evidence="1 2">
    <name type="scientific">Advenella kashmirensis (strain DSM 17095 / LMG 22695 / WT001)</name>
    <name type="common">Tetrathiobacter kashmirensis</name>
    <dbReference type="NCBI Taxonomy" id="1036672"/>
    <lineage>
        <taxon>Bacteria</taxon>
        <taxon>Pseudomonadati</taxon>
        <taxon>Pseudomonadota</taxon>
        <taxon>Betaproteobacteria</taxon>
        <taxon>Burkholderiales</taxon>
        <taxon>Alcaligenaceae</taxon>
    </lineage>
</organism>
<gene>
    <name evidence="1" type="ordered locus">TKWG_03435</name>
</gene>
<dbReference type="Proteomes" id="UP000005267">
    <property type="component" value="Chromosome"/>
</dbReference>
<evidence type="ECO:0000313" key="2">
    <source>
        <dbReference type="Proteomes" id="UP000005267"/>
    </source>
</evidence>
<dbReference type="HOGENOM" id="CLU_2244206_0_0_4"/>
<dbReference type="STRING" id="1036672.TKWG_03435"/>
<dbReference type="AlphaFoldDB" id="I3U8E0"/>
<protein>
    <submittedName>
        <fullName evidence="1">Uncharacterized protein</fullName>
    </submittedName>
</protein>